<gene>
    <name evidence="3" type="ORF">CBW65_10065</name>
</gene>
<dbReference type="PANTHER" id="PTHR33542:SF3">
    <property type="entry name" value="SIROHYDROCHLORIN FERROCHELATASE, CHLOROPLASTIC"/>
    <property type="match status" value="1"/>
</dbReference>
<proteinExistence type="predicted"/>
<evidence type="ECO:0000256" key="2">
    <source>
        <dbReference type="ARBA" id="ARBA00023239"/>
    </source>
</evidence>
<dbReference type="GO" id="GO:0046872">
    <property type="term" value="F:metal ion binding"/>
    <property type="evidence" value="ECO:0007669"/>
    <property type="project" value="UniProtKB-KW"/>
</dbReference>
<dbReference type="InterPro" id="IPR050963">
    <property type="entry name" value="Sirohydro_Cobaltochel/CbiX"/>
</dbReference>
<dbReference type="SUPFAM" id="SSF53800">
    <property type="entry name" value="Chelatase"/>
    <property type="match status" value="1"/>
</dbReference>
<keyword evidence="4" id="KW-1185">Reference proteome</keyword>
<accession>A0A1Y0ILB6</accession>
<keyword evidence="2" id="KW-0456">Lyase</keyword>
<sequence>MDGKDGQKEAAEMNSRGILLVAHGSIVPGAEGDVEQLAAFLKKATGVQTVEIGYLDYTQPSIRDAAEVCTAQGLTDLLVVPYFLTDGYLCKKALRQVREALRGTAVNVQEARPLGGAPELVDAMLDAVQRADSQQP</sequence>
<reference evidence="4" key="1">
    <citation type="submission" date="2017-05" db="EMBL/GenBank/DDBJ databases">
        <authorList>
            <person name="Sung H."/>
        </authorList>
    </citation>
    <scope>NUCLEOTIDE SEQUENCE [LARGE SCALE GENOMIC DNA]</scope>
    <source>
        <strain evidence="4">AR23208</strain>
    </source>
</reference>
<evidence type="ECO:0000313" key="4">
    <source>
        <dbReference type="Proteomes" id="UP000195437"/>
    </source>
</evidence>
<dbReference type="KEGG" id="tum:CBW65_10065"/>
<dbReference type="GO" id="GO:0016829">
    <property type="term" value="F:lyase activity"/>
    <property type="evidence" value="ECO:0007669"/>
    <property type="project" value="UniProtKB-KW"/>
</dbReference>
<evidence type="ECO:0008006" key="5">
    <source>
        <dbReference type="Google" id="ProtNLM"/>
    </source>
</evidence>
<keyword evidence="1" id="KW-0479">Metal-binding</keyword>
<dbReference type="Gene3D" id="3.40.50.1400">
    <property type="match status" value="1"/>
</dbReference>
<protein>
    <recommendedName>
        <fullName evidence="5">Cobalamin biosynthesis protein CbiX</fullName>
    </recommendedName>
</protein>
<name>A0A1Y0ILB6_9BACL</name>
<evidence type="ECO:0000256" key="1">
    <source>
        <dbReference type="ARBA" id="ARBA00022723"/>
    </source>
</evidence>
<dbReference type="EMBL" id="CP021434">
    <property type="protein sequence ID" value="ARU61301.1"/>
    <property type="molecule type" value="Genomic_DNA"/>
</dbReference>
<evidence type="ECO:0000313" key="3">
    <source>
        <dbReference type="EMBL" id="ARU61301.1"/>
    </source>
</evidence>
<dbReference type="AlphaFoldDB" id="A0A1Y0ILB6"/>
<dbReference type="Pfam" id="PF01903">
    <property type="entry name" value="CbiX"/>
    <property type="match status" value="1"/>
</dbReference>
<organism evidence="3 4">
    <name type="scientific">Tumebacillus avium</name>
    <dbReference type="NCBI Taxonomy" id="1903704"/>
    <lineage>
        <taxon>Bacteria</taxon>
        <taxon>Bacillati</taxon>
        <taxon>Bacillota</taxon>
        <taxon>Bacilli</taxon>
        <taxon>Bacillales</taxon>
        <taxon>Alicyclobacillaceae</taxon>
        <taxon>Tumebacillus</taxon>
    </lineage>
</organism>
<dbReference type="PANTHER" id="PTHR33542">
    <property type="entry name" value="SIROHYDROCHLORIN FERROCHELATASE, CHLOROPLASTIC"/>
    <property type="match status" value="1"/>
</dbReference>
<dbReference type="Proteomes" id="UP000195437">
    <property type="component" value="Chromosome"/>
</dbReference>
<dbReference type="InterPro" id="IPR002762">
    <property type="entry name" value="CbiX-like"/>
</dbReference>